<feature type="compositionally biased region" description="Basic and acidic residues" evidence="1">
    <location>
        <begin position="144"/>
        <end position="160"/>
    </location>
</feature>
<feature type="region of interest" description="Disordered" evidence="1">
    <location>
        <begin position="144"/>
        <end position="167"/>
    </location>
</feature>
<name>A0A147BSH0_IXORI</name>
<feature type="region of interest" description="Disordered" evidence="1">
    <location>
        <begin position="25"/>
        <end position="44"/>
    </location>
</feature>
<accession>A0A147BSH0</accession>
<sequence>TVNSDGKVPVKKSIGHRLLIVGAFSRRPPLQDTPPGKAEDAMSDNIKIKSAKGSGAGNLVDSRAAADRRSPVLFQHPRGSNEPGTSAWRSGYQGAQESEILPPAIPRAGADDADTVQNDADDGAYSCFILSDDSMNGDIEEKSGAVKEEADDVNSRDAEAGGKGSLDPPFPIVSYDSMMNGWNAGDDSAGIALSMRGLRRTQIVLNMNLETGDPRDKELGEILLLQERRLLQAKAYLLAQQQKTEALLTELLSKKRNSNMADNKTSERAAFGGWSGSW</sequence>
<evidence type="ECO:0000313" key="2">
    <source>
        <dbReference type="EMBL" id="JAR93726.1"/>
    </source>
</evidence>
<dbReference type="AlphaFoldDB" id="A0A147BSH0"/>
<organism evidence="2">
    <name type="scientific">Ixodes ricinus</name>
    <name type="common">Common tick</name>
    <name type="synonym">Acarus ricinus</name>
    <dbReference type="NCBI Taxonomy" id="34613"/>
    <lineage>
        <taxon>Eukaryota</taxon>
        <taxon>Metazoa</taxon>
        <taxon>Ecdysozoa</taxon>
        <taxon>Arthropoda</taxon>
        <taxon>Chelicerata</taxon>
        <taxon>Arachnida</taxon>
        <taxon>Acari</taxon>
        <taxon>Parasitiformes</taxon>
        <taxon>Ixodida</taxon>
        <taxon>Ixodoidea</taxon>
        <taxon>Ixodidae</taxon>
        <taxon>Ixodinae</taxon>
        <taxon>Ixodes</taxon>
    </lineage>
</organism>
<proteinExistence type="predicted"/>
<reference evidence="2" key="1">
    <citation type="journal article" date="2018" name="PLoS Negl. Trop. Dis.">
        <title>Sialome diversity of ticks revealed by RNAseq of single tick salivary glands.</title>
        <authorList>
            <person name="Perner J."/>
            <person name="Kropackova S."/>
            <person name="Kopacek P."/>
            <person name="Ribeiro J.M."/>
        </authorList>
    </citation>
    <scope>NUCLEOTIDE SEQUENCE</scope>
    <source>
        <strain evidence="2">Siblings of single egg batch collected in Ceske Budejovice</strain>
        <tissue evidence="2">Salivary glands</tissue>
    </source>
</reference>
<feature type="non-terminal residue" evidence="2">
    <location>
        <position position="1"/>
    </location>
</feature>
<protein>
    <submittedName>
        <fullName evidence="2">Uncharacterized protein</fullName>
    </submittedName>
</protein>
<evidence type="ECO:0000256" key="1">
    <source>
        <dbReference type="SAM" id="MobiDB-lite"/>
    </source>
</evidence>
<feature type="region of interest" description="Disordered" evidence="1">
    <location>
        <begin position="51"/>
        <end position="90"/>
    </location>
</feature>
<dbReference type="EMBL" id="GEGO01001678">
    <property type="protein sequence ID" value="JAR93726.1"/>
    <property type="molecule type" value="Transcribed_RNA"/>
</dbReference>